<dbReference type="NCBIfam" id="TIGR04183">
    <property type="entry name" value="Por_Secre_tail"/>
    <property type="match status" value="1"/>
</dbReference>
<comment type="caution">
    <text evidence="3">The sequence shown here is derived from an EMBL/GenBank/DDBJ whole genome shotgun (WGS) entry which is preliminary data.</text>
</comment>
<dbReference type="EMBL" id="JBHPKH010000008">
    <property type="protein sequence ID" value="MFC1572226.1"/>
    <property type="molecule type" value="Genomic_DNA"/>
</dbReference>
<dbReference type="Pfam" id="PF13860">
    <property type="entry name" value="FlgD_ig"/>
    <property type="match status" value="1"/>
</dbReference>
<keyword evidence="4" id="KW-1185">Reference proteome</keyword>
<reference evidence="3 4" key="1">
    <citation type="submission" date="2024-09" db="EMBL/GenBank/DDBJ databases">
        <authorList>
            <person name="D'Angelo T."/>
        </authorList>
    </citation>
    <scope>NUCLEOTIDE SEQUENCE [LARGE SCALE GENOMIC DNA]</scope>
    <source>
        <strain evidence="3">SAG AM-320-E07</strain>
    </source>
</reference>
<sequence>MCTAGAKSATRVQVSPHPDGQNEQSLNSRESAVLDLELGLASLIVMVNSIVWDNHTPEISCCPYLAPNLMAIGGSILAGGLEGIETNGHGTYESLGRVLDQDPLFRDAGAGDYTLVLGSPCIDAGFNSLMWNDEVIVDLEPEDYCGEAVDMGALEYCPDPGSAYEPRVLAEFRLNVYPNPSMTGATVSFSLFERGPVRIAIFDLNGRLVLRSPDRSSGPGTHSLSWNGRDATGRLLPSGIYEVRMETARRTESRVLRLLR</sequence>
<evidence type="ECO:0000259" key="2">
    <source>
        <dbReference type="Pfam" id="PF13860"/>
    </source>
</evidence>
<dbReference type="InterPro" id="IPR026444">
    <property type="entry name" value="Secre_tail"/>
</dbReference>
<organism evidence="3 4">
    <name type="scientific">Eiseniibacteriota bacterium</name>
    <dbReference type="NCBI Taxonomy" id="2212470"/>
    <lineage>
        <taxon>Bacteria</taxon>
        <taxon>Candidatus Eiseniibacteriota</taxon>
    </lineage>
</organism>
<feature type="region of interest" description="Disordered" evidence="1">
    <location>
        <begin position="1"/>
        <end position="28"/>
    </location>
</feature>
<dbReference type="Gene3D" id="2.60.40.4070">
    <property type="match status" value="1"/>
</dbReference>
<accession>A0ABV6YIQ6</accession>
<dbReference type="Proteomes" id="UP001593833">
    <property type="component" value="Unassembled WGS sequence"/>
</dbReference>
<evidence type="ECO:0000313" key="4">
    <source>
        <dbReference type="Proteomes" id="UP001593833"/>
    </source>
</evidence>
<name>A0ABV6YIQ6_UNCEI</name>
<proteinExistence type="predicted"/>
<feature type="domain" description="FlgD/Vpr Ig-like" evidence="2">
    <location>
        <begin position="197"/>
        <end position="248"/>
    </location>
</feature>
<evidence type="ECO:0000313" key="3">
    <source>
        <dbReference type="EMBL" id="MFC1572226.1"/>
    </source>
</evidence>
<protein>
    <submittedName>
        <fullName evidence="3">FlgD immunoglobulin-like domain containing protein</fullName>
    </submittedName>
</protein>
<gene>
    <name evidence="3" type="ORF">ACFL6M_01380</name>
</gene>
<dbReference type="InterPro" id="IPR025965">
    <property type="entry name" value="FlgD/Vpr_Ig-like"/>
</dbReference>
<evidence type="ECO:0000256" key="1">
    <source>
        <dbReference type="SAM" id="MobiDB-lite"/>
    </source>
</evidence>